<comment type="caution">
    <text evidence="2">The sequence shown here is derived from an EMBL/GenBank/DDBJ whole genome shotgun (WGS) entry which is preliminary data.</text>
</comment>
<sequence>MLSTVILTNSRNVRIRFFLLFLIKSYYQKQRREAVMNGRKL</sequence>
<gene>
    <name evidence="2" type="ORF">ROSEINA2194_00106</name>
    <name evidence="1" type="ORF">ROSEINA2194_02207</name>
</gene>
<accession>C0FN12</accession>
<dbReference type="EMBL" id="ACFY01000003">
    <property type="protein sequence ID" value="EEG96083.1"/>
    <property type="molecule type" value="Genomic_DNA"/>
</dbReference>
<name>C0FN12_9FIRM</name>
<dbReference type="Proteomes" id="UP000003561">
    <property type="component" value="Unassembled WGS sequence"/>
</dbReference>
<proteinExistence type="predicted"/>
<reference evidence="2 3" key="2">
    <citation type="submission" date="2009-03" db="EMBL/GenBank/DDBJ databases">
        <title>Draft genome sequence of Roseburia inulinivorans (DSM 16841).</title>
        <authorList>
            <person name="Sudarsanam P."/>
            <person name="Ley R."/>
            <person name="Guruge J."/>
            <person name="Turnbaugh P.J."/>
            <person name="Mahowald M."/>
            <person name="Liep D."/>
            <person name="Gordon J."/>
        </authorList>
    </citation>
    <scope>NUCLEOTIDE SEQUENCE [LARGE SCALE GENOMIC DNA]</scope>
    <source>
        <strain evidence="2 3">DSM 16841</strain>
    </source>
</reference>
<evidence type="ECO:0000313" key="3">
    <source>
        <dbReference type="Proteomes" id="UP000003561"/>
    </source>
</evidence>
<dbReference type="AlphaFoldDB" id="C0FN12"/>
<evidence type="ECO:0000313" key="2">
    <source>
        <dbReference type="EMBL" id="EEG96083.1"/>
    </source>
</evidence>
<dbReference type="EMBL" id="ACFY01000089">
    <property type="protein sequence ID" value="EEG93956.1"/>
    <property type="molecule type" value="Genomic_DNA"/>
</dbReference>
<reference evidence="2 3" key="1">
    <citation type="submission" date="2009-02" db="EMBL/GenBank/DDBJ databases">
        <authorList>
            <person name="Fulton L."/>
            <person name="Clifton S."/>
            <person name="Fulton B."/>
            <person name="Xu J."/>
            <person name="Minx P."/>
            <person name="Pepin K.H."/>
            <person name="Johnson M."/>
            <person name="Bhonagiri V."/>
            <person name="Nash W.E."/>
            <person name="Mardis E.R."/>
            <person name="Wilson R.K."/>
        </authorList>
    </citation>
    <scope>NUCLEOTIDE SEQUENCE [LARGE SCALE GENOMIC DNA]</scope>
    <source>
        <strain evidence="2 3">DSM 16841</strain>
    </source>
</reference>
<organism evidence="2 3">
    <name type="scientific">Roseburia inulinivorans DSM 16841</name>
    <dbReference type="NCBI Taxonomy" id="622312"/>
    <lineage>
        <taxon>Bacteria</taxon>
        <taxon>Bacillati</taxon>
        <taxon>Bacillota</taxon>
        <taxon>Clostridia</taxon>
        <taxon>Lachnospirales</taxon>
        <taxon>Lachnospiraceae</taxon>
        <taxon>Roseburia</taxon>
    </lineage>
</organism>
<evidence type="ECO:0000313" key="1">
    <source>
        <dbReference type="EMBL" id="EEG93956.1"/>
    </source>
</evidence>
<protein>
    <submittedName>
        <fullName evidence="2">Uncharacterized protein</fullName>
    </submittedName>
</protein>